<evidence type="ECO:0000313" key="1">
    <source>
        <dbReference type="EMBL" id="GBO20083.1"/>
    </source>
</evidence>
<proteinExistence type="predicted"/>
<name>A0A4Y2V4B8_ARAVE</name>
<dbReference type="EMBL" id="BGPR01043489">
    <property type="protein sequence ID" value="GBO20090.1"/>
    <property type="molecule type" value="Genomic_DNA"/>
</dbReference>
<dbReference type="EMBL" id="BGPR01043736">
    <property type="protein sequence ID" value="GBO20379.1"/>
    <property type="molecule type" value="Genomic_DNA"/>
</dbReference>
<protein>
    <submittedName>
        <fullName evidence="1">Uncharacterized protein</fullName>
    </submittedName>
</protein>
<dbReference type="EMBL" id="BGPR01043675">
    <property type="protein sequence ID" value="GBO20301.1"/>
    <property type="molecule type" value="Genomic_DNA"/>
</dbReference>
<reference evidence="1 5" key="1">
    <citation type="journal article" date="2019" name="Sci. Rep.">
        <title>Orb-weaving spider Araneus ventricosus genome elucidates the spidroin gene catalogue.</title>
        <authorList>
            <person name="Kono N."/>
            <person name="Nakamura H."/>
            <person name="Ohtoshi R."/>
            <person name="Moran D.A.P."/>
            <person name="Shinohara A."/>
            <person name="Yoshida Y."/>
            <person name="Fujiwara M."/>
            <person name="Mori M."/>
            <person name="Tomita M."/>
            <person name="Arakawa K."/>
        </authorList>
    </citation>
    <scope>NUCLEOTIDE SEQUENCE [LARGE SCALE GENOMIC DNA]</scope>
</reference>
<dbReference type="AlphaFoldDB" id="A0A4Y2V4B8"/>
<evidence type="ECO:0000313" key="4">
    <source>
        <dbReference type="EMBL" id="GBO20379.1"/>
    </source>
</evidence>
<evidence type="ECO:0000313" key="3">
    <source>
        <dbReference type="EMBL" id="GBO20301.1"/>
    </source>
</evidence>
<organism evidence="1 5">
    <name type="scientific">Araneus ventricosus</name>
    <name type="common">Orbweaver spider</name>
    <name type="synonym">Epeira ventricosa</name>
    <dbReference type="NCBI Taxonomy" id="182803"/>
    <lineage>
        <taxon>Eukaryota</taxon>
        <taxon>Metazoa</taxon>
        <taxon>Ecdysozoa</taxon>
        <taxon>Arthropoda</taxon>
        <taxon>Chelicerata</taxon>
        <taxon>Arachnida</taxon>
        <taxon>Araneae</taxon>
        <taxon>Araneomorphae</taxon>
        <taxon>Entelegynae</taxon>
        <taxon>Araneoidea</taxon>
        <taxon>Araneidae</taxon>
        <taxon>Araneus</taxon>
    </lineage>
</organism>
<accession>A0A4Y2V4B8</accession>
<evidence type="ECO:0000313" key="2">
    <source>
        <dbReference type="EMBL" id="GBO20090.1"/>
    </source>
</evidence>
<evidence type="ECO:0000313" key="5">
    <source>
        <dbReference type="Proteomes" id="UP000499080"/>
    </source>
</evidence>
<gene>
    <name evidence="3" type="ORF">AVEN_189979_1</name>
    <name evidence="4" type="ORF">AVEN_214909_1</name>
    <name evidence="2" type="ORF">AVEN_21819_1</name>
    <name evidence="1" type="ORF">AVEN_237683_1</name>
</gene>
<dbReference type="Proteomes" id="UP000499080">
    <property type="component" value="Unassembled WGS sequence"/>
</dbReference>
<comment type="caution">
    <text evidence="1">The sequence shown here is derived from an EMBL/GenBank/DDBJ whole genome shotgun (WGS) entry which is preliminary data.</text>
</comment>
<keyword evidence="5" id="KW-1185">Reference proteome</keyword>
<dbReference type="EMBL" id="BGPR01043479">
    <property type="protein sequence ID" value="GBO20083.1"/>
    <property type="molecule type" value="Genomic_DNA"/>
</dbReference>
<sequence>MKHATFEQRGWLTFRSIRRYLMAYLPPSSVTSEQPQVSTPRGVRSLIRLNLLFNYFLPALINSQVHTDAICAIKNARTSSPPEAHSSGEQQMVSEMIQQLETDTFLLFILLPEKDTGGRLSGGKIKRFETWTCFFCGSLWGWAICMDARPER</sequence>